<dbReference type="Pfam" id="PF04844">
    <property type="entry name" value="Ovate"/>
    <property type="match status" value="1"/>
</dbReference>
<dbReference type="InterPro" id="IPR006458">
    <property type="entry name" value="Ovate_C"/>
</dbReference>
<evidence type="ECO:0000256" key="7">
    <source>
        <dbReference type="SAM" id="MobiDB-lite"/>
    </source>
</evidence>
<keyword evidence="2 6" id="KW-0678">Repressor</keyword>
<dbReference type="EMBL" id="NQVE01000142">
    <property type="protein sequence ID" value="RAL44669.1"/>
    <property type="molecule type" value="Genomic_DNA"/>
</dbReference>
<protein>
    <recommendedName>
        <fullName evidence="6">Transcription repressor</fullName>
    </recommendedName>
    <alternativeName>
        <fullName evidence="6">Ovate family protein</fullName>
    </alternativeName>
</protein>
<name>A0A328DK29_9ASTE</name>
<dbReference type="GO" id="GO:0045892">
    <property type="term" value="P:negative regulation of DNA-templated transcription"/>
    <property type="evidence" value="ECO:0007669"/>
    <property type="project" value="UniProtKB-UniRule"/>
</dbReference>
<proteinExistence type="predicted"/>
<comment type="caution">
    <text evidence="9">The sequence shown here is derived from an EMBL/GenBank/DDBJ whole genome shotgun (WGS) entry which is preliminary data.</text>
</comment>
<evidence type="ECO:0000256" key="6">
    <source>
        <dbReference type="RuleBase" id="RU367028"/>
    </source>
</evidence>
<evidence type="ECO:0000256" key="5">
    <source>
        <dbReference type="ARBA" id="ARBA00023242"/>
    </source>
</evidence>
<dbReference type="PANTHER" id="PTHR33057:SF224">
    <property type="entry name" value="TRANSCRIPTION REPRESSOR"/>
    <property type="match status" value="1"/>
</dbReference>
<feature type="region of interest" description="Disordered" evidence="7">
    <location>
        <begin position="18"/>
        <end position="106"/>
    </location>
</feature>
<dbReference type="Proteomes" id="UP000249390">
    <property type="component" value="Unassembled WGS sequence"/>
</dbReference>
<feature type="compositionally biased region" description="Basic residues" evidence="7">
    <location>
        <begin position="149"/>
        <end position="159"/>
    </location>
</feature>
<dbReference type="PROSITE" id="PS51754">
    <property type="entry name" value="OVATE"/>
    <property type="match status" value="1"/>
</dbReference>
<organism evidence="9 10">
    <name type="scientific">Cuscuta australis</name>
    <dbReference type="NCBI Taxonomy" id="267555"/>
    <lineage>
        <taxon>Eukaryota</taxon>
        <taxon>Viridiplantae</taxon>
        <taxon>Streptophyta</taxon>
        <taxon>Embryophyta</taxon>
        <taxon>Tracheophyta</taxon>
        <taxon>Spermatophyta</taxon>
        <taxon>Magnoliopsida</taxon>
        <taxon>eudicotyledons</taxon>
        <taxon>Gunneridae</taxon>
        <taxon>Pentapetalae</taxon>
        <taxon>asterids</taxon>
        <taxon>lamiids</taxon>
        <taxon>Solanales</taxon>
        <taxon>Convolvulaceae</taxon>
        <taxon>Cuscuteae</taxon>
        <taxon>Cuscuta</taxon>
        <taxon>Cuscuta subgen. Grammica</taxon>
        <taxon>Cuscuta sect. Cleistogrammica</taxon>
    </lineage>
</organism>
<evidence type="ECO:0000256" key="2">
    <source>
        <dbReference type="ARBA" id="ARBA00022491"/>
    </source>
</evidence>
<feature type="compositionally biased region" description="Basic residues" evidence="7">
    <location>
        <begin position="85"/>
        <end position="105"/>
    </location>
</feature>
<feature type="region of interest" description="Disordered" evidence="7">
    <location>
        <begin position="121"/>
        <end position="161"/>
    </location>
</feature>
<comment type="function">
    <text evidence="6">Transcriptional repressor that regulates multiple aspects of plant growth and development.</text>
</comment>
<dbReference type="AlphaFoldDB" id="A0A328DK29"/>
<evidence type="ECO:0000313" key="9">
    <source>
        <dbReference type="EMBL" id="RAL44669.1"/>
    </source>
</evidence>
<evidence type="ECO:0000256" key="3">
    <source>
        <dbReference type="ARBA" id="ARBA00023015"/>
    </source>
</evidence>
<keyword evidence="4 6" id="KW-0804">Transcription</keyword>
<dbReference type="GO" id="GO:0005634">
    <property type="term" value="C:nucleus"/>
    <property type="evidence" value="ECO:0007669"/>
    <property type="project" value="UniProtKB-SubCell"/>
</dbReference>
<dbReference type="InterPro" id="IPR038933">
    <property type="entry name" value="Ovate"/>
</dbReference>
<feature type="domain" description="OVATE" evidence="8">
    <location>
        <begin position="168"/>
        <end position="227"/>
    </location>
</feature>
<evidence type="ECO:0000256" key="1">
    <source>
        <dbReference type="ARBA" id="ARBA00004123"/>
    </source>
</evidence>
<dbReference type="PANTHER" id="PTHR33057">
    <property type="entry name" value="TRANSCRIPTION REPRESSOR OFP7-RELATED"/>
    <property type="match status" value="1"/>
</dbReference>
<gene>
    <name evidence="9" type="ORF">DM860_003428</name>
</gene>
<keyword evidence="3 6" id="KW-0805">Transcription regulation</keyword>
<accession>A0A328DK29</accession>
<comment type="subcellular location">
    <subcellularLocation>
        <location evidence="1 6">Nucleus</location>
    </subcellularLocation>
</comment>
<evidence type="ECO:0000259" key="8">
    <source>
        <dbReference type="PROSITE" id="PS51754"/>
    </source>
</evidence>
<dbReference type="NCBIfam" id="TIGR01568">
    <property type="entry name" value="A_thal_3678"/>
    <property type="match status" value="1"/>
</dbReference>
<evidence type="ECO:0000313" key="10">
    <source>
        <dbReference type="Proteomes" id="UP000249390"/>
    </source>
</evidence>
<keyword evidence="5 6" id="KW-0539">Nucleus</keyword>
<feature type="compositionally biased region" description="Pro residues" evidence="7">
    <location>
        <begin position="72"/>
        <end position="82"/>
    </location>
</feature>
<sequence>MESPFTLKLRRFFRSCKTKKQRADVVVDPDPPPPQNPHHLFPRQQLSSPPKPRTVRRRRTFFRPDPCGQKYPPAPTILPPYHPTQRAKKKTKKKKKKTKMSRSHRFNNDFARAFKYNTLFSSDDDDDGDEERRRVLFSSSRSLSSSGSSRRRRSSRRRNPVTGDCVAVVKRSADPYGDFVESMVEMIVEKEIVGGRELEKLLECFLSLNSHHHHGIIIDAFTHICEALFSTSEF</sequence>
<evidence type="ECO:0000256" key="4">
    <source>
        <dbReference type="ARBA" id="ARBA00023163"/>
    </source>
</evidence>
<feature type="compositionally biased region" description="Low complexity" evidence="7">
    <location>
        <begin position="136"/>
        <end position="148"/>
    </location>
</feature>
<reference evidence="9 10" key="1">
    <citation type="submission" date="2018-06" db="EMBL/GenBank/DDBJ databases">
        <title>The Genome of Cuscuta australis (Dodder) Provides Insight into the Evolution of Plant Parasitism.</title>
        <authorList>
            <person name="Liu H."/>
        </authorList>
    </citation>
    <scope>NUCLEOTIDE SEQUENCE [LARGE SCALE GENOMIC DNA]</scope>
    <source>
        <strain evidence="10">cv. Yunnan</strain>
        <tissue evidence="9">Vines</tissue>
    </source>
</reference>
<keyword evidence="10" id="KW-1185">Reference proteome</keyword>